<sequence length="691" mass="73071">MGGGDVLETFLNEAKDLLEQLEAALLDLESRPDDRELVNTTFRALHTLKGSGGMFGPADMAAFAHELENGFERVRQGQVPMTPSLANVLLASTDHIRRLLFQTGGDHAAESERLVALLKAEVSGDAPTVVPVAANAPTAVPAAAPASAKRRFVVTLRLPAKALTFGTNPIGLVEEVAELGTATVTVLDDKLPPLERMTATDIYLGWRIELETEAGRAAIDDVFIFVDEPGAVVIEELDAAPAVEAPPAAANASPAPAAAAPVAEAAVAAPLPSPAASPAPATAAPTPAKRKAEAPEPRTAERTESHVRVSAQRLDTLLDQVGELVIAQARLSALAHLGRDPALTAVVEEIERLSADLRDSAMDMRMLPIDSLFSRYRRVVRDLSGELGKEIDFILSGEETELDKTVLDRLGDPLVHIIRNSIDHGIEDAARREAAGKPKRGSLRLGARQSGTEVVITIEDDGAGLNRTRILEKAIAAGLIPEGTVPPEKEIDELIFHPGLSTAAAISNLSGRGVGMDVVKRTINELHGTIEIETEPGYGTKFLLRLPLTLAIIDGLQVQIGSAPCILPLSSVEECVELSALKSKTSSGRNFVDIRGTIVPLLWMSEVFGTEKPGSVVVVVDSDSGRIGVVVDQVIGQHQTVIKPLSPIHRNTPGLAGATILGDGSVALILDVNPLARRSTLARPDSQRQAA</sequence>
<name>A0ACD4NSH1_9HYPH</name>
<evidence type="ECO:0000313" key="2">
    <source>
        <dbReference type="Proteomes" id="UP001163223"/>
    </source>
</evidence>
<evidence type="ECO:0000313" key="1">
    <source>
        <dbReference type="EMBL" id="WAJ29836.1"/>
    </source>
</evidence>
<proteinExistence type="predicted"/>
<dbReference type="EMBL" id="CP113520">
    <property type="protein sequence ID" value="WAJ29836.1"/>
    <property type="molecule type" value="Genomic_DNA"/>
</dbReference>
<protein>
    <submittedName>
        <fullName evidence="1">Chemotaxis protein CheA</fullName>
    </submittedName>
</protein>
<reference evidence="1" key="1">
    <citation type="submission" date="2022-11" db="EMBL/GenBank/DDBJ databases">
        <title>beta-Carotene-producing bacterium, Jeongeuplla avenae sp. nov., alleviates the salt stress of Arabidopsis seedlings.</title>
        <authorList>
            <person name="Jiang L."/>
            <person name="Lee J."/>
        </authorList>
    </citation>
    <scope>NUCLEOTIDE SEQUENCE</scope>
    <source>
        <strain evidence="1">DY_R2A_6</strain>
    </source>
</reference>
<organism evidence="1 2">
    <name type="scientific">Antarcticirhabdus aurantiaca</name>
    <dbReference type="NCBI Taxonomy" id="2606717"/>
    <lineage>
        <taxon>Bacteria</taxon>
        <taxon>Pseudomonadati</taxon>
        <taxon>Pseudomonadota</taxon>
        <taxon>Alphaproteobacteria</taxon>
        <taxon>Hyphomicrobiales</taxon>
        <taxon>Aurantimonadaceae</taxon>
        <taxon>Antarcticirhabdus</taxon>
    </lineage>
</organism>
<dbReference type="Proteomes" id="UP001163223">
    <property type="component" value="Chromosome"/>
</dbReference>
<gene>
    <name evidence="1" type="ORF">OXU80_06335</name>
</gene>
<keyword evidence="2" id="KW-1185">Reference proteome</keyword>
<accession>A0ACD4NSH1</accession>